<dbReference type="KEGG" id="mde:101900281"/>
<dbReference type="RefSeq" id="XP_005188381.1">
    <property type="nucleotide sequence ID" value="XM_005188324.3"/>
</dbReference>
<dbReference type="InterPro" id="IPR006629">
    <property type="entry name" value="LITAF"/>
</dbReference>
<comment type="similarity">
    <text evidence="4">Belongs to the CDIP1/LITAF family.</text>
</comment>
<evidence type="ECO:0000256" key="1">
    <source>
        <dbReference type="ARBA" id="ARBA00004414"/>
    </source>
</evidence>
<evidence type="ECO:0000256" key="2">
    <source>
        <dbReference type="ARBA" id="ARBA00004481"/>
    </source>
</evidence>
<feature type="compositionally biased region" description="Low complexity" evidence="8">
    <location>
        <begin position="49"/>
        <end position="59"/>
    </location>
</feature>
<dbReference type="Proteomes" id="UP001652621">
    <property type="component" value="Unplaced"/>
</dbReference>
<keyword evidence="5" id="KW-0479">Metal-binding</keyword>
<dbReference type="PANTHER" id="PTHR23292">
    <property type="entry name" value="LIPOPOLYSACCHARIDE-INDUCED TUMOR NECROSIS FACTOR-ALPHA FACTOR"/>
    <property type="match status" value="1"/>
</dbReference>
<dbReference type="Pfam" id="PF10601">
    <property type="entry name" value="zf-LITAF-like"/>
    <property type="match status" value="1"/>
</dbReference>
<evidence type="ECO:0000313" key="11">
    <source>
        <dbReference type="EMBL" id="AFP62507.1"/>
    </source>
</evidence>
<dbReference type="VEuPathDB" id="VectorBase:MDOMA2_000653"/>
<evidence type="ECO:0000256" key="6">
    <source>
        <dbReference type="ARBA" id="ARBA00022833"/>
    </source>
</evidence>
<evidence type="ECO:0000256" key="3">
    <source>
        <dbReference type="ARBA" id="ARBA00004630"/>
    </source>
</evidence>
<dbReference type="SMART" id="SM00714">
    <property type="entry name" value="LITAF"/>
    <property type="match status" value="1"/>
</dbReference>
<dbReference type="VEuPathDB" id="VectorBase:MDOA004549"/>
<evidence type="ECO:0000256" key="9">
    <source>
        <dbReference type="SAM" id="Phobius"/>
    </source>
</evidence>
<dbReference type="EnsemblMetazoa" id="MDOA004549-RA">
    <property type="protein sequence ID" value="MDOA004549-PA"/>
    <property type="gene ID" value="MDOA004549"/>
</dbReference>
<name>T1PIY4_MUSDO</name>
<accession>T1PIY4</accession>
<evidence type="ECO:0000256" key="7">
    <source>
        <dbReference type="ARBA" id="ARBA00023136"/>
    </source>
</evidence>
<evidence type="ECO:0000313" key="14">
    <source>
        <dbReference type="RefSeq" id="XP_005188381.1"/>
    </source>
</evidence>
<keyword evidence="6" id="KW-0862">Zinc</keyword>
<dbReference type="GO" id="GO:0008270">
    <property type="term" value="F:zinc ion binding"/>
    <property type="evidence" value="ECO:0007669"/>
    <property type="project" value="TreeGrafter"/>
</dbReference>
<dbReference type="PROSITE" id="PS51837">
    <property type="entry name" value="LITAF"/>
    <property type="match status" value="1"/>
</dbReference>
<evidence type="ECO:0000256" key="8">
    <source>
        <dbReference type="SAM" id="MobiDB-lite"/>
    </source>
</evidence>
<comment type="subcellular location">
    <subcellularLocation>
        <location evidence="2">Endosome membrane</location>
        <topology evidence="2">Peripheral membrane protein</topology>
    </subcellularLocation>
    <subcellularLocation>
        <location evidence="1">Late endosome membrane</location>
    </subcellularLocation>
    <subcellularLocation>
        <location evidence="3">Lysosome membrane</location>
        <topology evidence="3">Peripheral membrane protein</topology>
        <orientation evidence="3">Cytoplasmic side</orientation>
    </subcellularLocation>
</comment>
<protein>
    <submittedName>
        <fullName evidence="11">LITAF-like zinc ribbon protein</fullName>
    </submittedName>
    <submittedName>
        <fullName evidence="14">Lipopolysaccharide-induced tumor necrosis factor-alpha factor homolog</fullName>
    </submittedName>
</protein>
<dbReference type="eggNOG" id="ENOG502S710">
    <property type="taxonomic scope" value="Eukaryota"/>
</dbReference>
<dbReference type="InterPro" id="IPR037519">
    <property type="entry name" value="LITAF_fam"/>
</dbReference>
<gene>
    <name evidence="12" type="primary">101900281</name>
    <name evidence="14" type="synonym">LOC101900281</name>
</gene>
<evidence type="ECO:0000313" key="13">
    <source>
        <dbReference type="Proteomes" id="UP001652621"/>
    </source>
</evidence>
<dbReference type="GO" id="GO:0031902">
    <property type="term" value="C:late endosome membrane"/>
    <property type="evidence" value="ECO:0007669"/>
    <property type="project" value="UniProtKB-SubCell"/>
</dbReference>
<dbReference type="PANTHER" id="PTHR23292:SF14">
    <property type="entry name" value="FI16615P1-RELATED"/>
    <property type="match status" value="1"/>
</dbReference>
<dbReference type="STRING" id="7370.T1PIY4"/>
<evidence type="ECO:0000313" key="12">
    <source>
        <dbReference type="EnsemblMetazoa" id="MDOA004549-PA"/>
    </source>
</evidence>
<reference evidence="11" key="1">
    <citation type="submission" date="2012-08" db="EMBL/GenBank/DDBJ databases">
        <title>Transcriptome of adult Musca domestica launches a platform for comparative house fly gene expression and characterization of differential gene expression among resistant and susceptible house flies.</title>
        <authorList>
            <person name="Liu N."/>
            <person name="Zhang L."/>
            <person name="Li M."/>
            <person name="Reid W."/>
        </authorList>
    </citation>
    <scope>NUCLEOTIDE SEQUENCE</scope>
    <source>
        <strain evidence="11">ALHF</strain>
        <tissue evidence="11">Whole body</tissue>
    </source>
</reference>
<feature type="region of interest" description="Disordered" evidence="8">
    <location>
        <begin position="1"/>
        <end position="59"/>
    </location>
</feature>
<dbReference type="EMBL" id="KA647878">
    <property type="protein sequence ID" value="AFP62507.1"/>
    <property type="molecule type" value="mRNA"/>
</dbReference>
<feature type="transmembrane region" description="Helical" evidence="9">
    <location>
        <begin position="173"/>
        <end position="192"/>
    </location>
</feature>
<feature type="compositionally biased region" description="Pro residues" evidence="8">
    <location>
        <begin position="109"/>
        <end position="119"/>
    </location>
</feature>
<dbReference type="AlphaFoldDB" id="T1PIY4"/>
<proteinExistence type="evidence at transcript level"/>
<dbReference type="OrthoDB" id="5599753at2759"/>
<dbReference type="GeneID" id="101900281"/>
<keyword evidence="13" id="KW-1185">Reference proteome</keyword>
<evidence type="ECO:0000259" key="10">
    <source>
        <dbReference type="PROSITE" id="PS51837"/>
    </source>
</evidence>
<organism evidence="11">
    <name type="scientific">Musca domestica</name>
    <name type="common">House fly</name>
    <dbReference type="NCBI Taxonomy" id="7370"/>
    <lineage>
        <taxon>Eukaryota</taxon>
        <taxon>Metazoa</taxon>
        <taxon>Ecdysozoa</taxon>
        <taxon>Arthropoda</taxon>
        <taxon>Hexapoda</taxon>
        <taxon>Insecta</taxon>
        <taxon>Pterygota</taxon>
        <taxon>Neoptera</taxon>
        <taxon>Endopterygota</taxon>
        <taxon>Diptera</taxon>
        <taxon>Brachycera</taxon>
        <taxon>Muscomorpha</taxon>
        <taxon>Muscoidea</taxon>
        <taxon>Muscidae</taxon>
        <taxon>Musca</taxon>
    </lineage>
</organism>
<feature type="domain" description="LITAF" evidence="10">
    <location>
        <begin position="131"/>
        <end position="215"/>
    </location>
</feature>
<dbReference type="GO" id="GO:0005765">
    <property type="term" value="C:lysosomal membrane"/>
    <property type="evidence" value="ECO:0007669"/>
    <property type="project" value="UniProtKB-SubCell"/>
</dbReference>
<sequence>MEKSSYAAGLNNGPRRAPEGAGTSTQSGVTVYEPSTGMNHPPPPSYDQATGAAPAPAPAATTVTHNVSYNTTTSTQWGQAPGPITASTQYVTYTTPASSSTTTYHYAPVQPPPPPPPTHQPHVHQQQPGQASVVIIQQPMLPLGPEPVYITCPACHVQKLTRIEYEPSSRTHLMAALLCLFGLWCCVCLPYCAGSCMNAQHYCGNCGKFLGTYGNAL</sequence>
<keyword evidence="7 9" id="KW-0472">Membrane</keyword>
<keyword evidence="9" id="KW-1133">Transmembrane helix</keyword>
<feature type="region of interest" description="Disordered" evidence="8">
    <location>
        <begin position="101"/>
        <end position="129"/>
    </location>
</feature>
<keyword evidence="9" id="KW-0812">Transmembrane</keyword>
<evidence type="ECO:0000256" key="4">
    <source>
        <dbReference type="ARBA" id="ARBA00005975"/>
    </source>
</evidence>
<reference evidence="12" key="2">
    <citation type="submission" date="2021-01" db="UniProtKB">
        <authorList>
            <consortium name="EnsemblMetazoa"/>
        </authorList>
    </citation>
    <scope>IDENTIFICATION</scope>
    <source>
        <strain evidence="12">Aabys</strain>
    </source>
</reference>
<evidence type="ECO:0000256" key="5">
    <source>
        <dbReference type="ARBA" id="ARBA00022723"/>
    </source>
</evidence>
<reference evidence="14" key="3">
    <citation type="submission" date="2025-04" db="UniProtKB">
        <authorList>
            <consortium name="RefSeq"/>
        </authorList>
    </citation>
    <scope>IDENTIFICATION</scope>
    <source>
        <strain evidence="14">Aabys</strain>
    </source>
</reference>